<evidence type="ECO:0000313" key="1">
    <source>
        <dbReference type="EMBL" id="MCI24931.1"/>
    </source>
</evidence>
<protein>
    <submittedName>
        <fullName evidence="1">Peptide chain release factor 2-like</fullName>
    </submittedName>
</protein>
<sequence length="93" mass="10422">VHHLIRGSPNESSHLETSSATVDVVPLFLENARELEIDSEDLIISSPLIRGEQQKRQIQRTVCIQHLPTGVTVQSSGKHIFVLKCLLLFLIIQ</sequence>
<dbReference type="EMBL" id="LXQA010144358">
    <property type="protein sequence ID" value="MCI24931.1"/>
    <property type="molecule type" value="Genomic_DNA"/>
</dbReference>
<dbReference type="PANTHER" id="PTHR43116">
    <property type="entry name" value="PEPTIDE CHAIN RELEASE FACTOR 2"/>
    <property type="match status" value="1"/>
</dbReference>
<dbReference type="AlphaFoldDB" id="A0A392QKL7"/>
<comment type="caution">
    <text evidence="1">The sequence shown here is derived from an EMBL/GenBank/DDBJ whole genome shotgun (WGS) entry which is preliminary data.</text>
</comment>
<keyword evidence="2" id="KW-1185">Reference proteome</keyword>
<reference evidence="1 2" key="1">
    <citation type="journal article" date="2018" name="Front. Plant Sci.">
        <title>Red Clover (Trifolium pratense) and Zigzag Clover (T. medium) - A Picture of Genomic Similarities and Differences.</title>
        <authorList>
            <person name="Dluhosova J."/>
            <person name="Istvanek J."/>
            <person name="Nedelnik J."/>
            <person name="Repkova J."/>
        </authorList>
    </citation>
    <scope>NUCLEOTIDE SEQUENCE [LARGE SCALE GENOMIC DNA]</scope>
    <source>
        <strain evidence="2">cv. 10/8</strain>
        <tissue evidence="1">Leaf</tissue>
    </source>
</reference>
<accession>A0A392QKL7</accession>
<evidence type="ECO:0000313" key="2">
    <source>
        <dbReference type="Proteomes" id="UP000265520"/>
    </source>
</evidence>
<dbReference type="Proteomes" id="UP000265520">
    <property type="component" value="Unassembled WGS sequence"/>
</dbReference>
<feature type="non-terminal residue" evidence="1">
    <location>
        <position position="1"/>
    </location>
</feature>
<organism evidence="1 2">
    <name type="scientific">Trifolium medium</name>
    <dbReference type="NCBI Taxonomy" id="97028"/>
    <lineage>
        <taxon>Eukaryota</taxon>
        <taxon>Viridiplantae</taxon>
        <taxon>Streptophyta</taxon>
        <taxon>Embryophyta</taxon>
        <taxon>Tracheophyta</taxon>
        <taxon>Spermatophyta</taxon>
        <taxon>Magnoliopsida</taxon>
        <taxon>eudicotyledons</taxon>
        <taxon>Gunneridae</taxon>
        <taxon>Pentapetalae</taxon>
        <taxon>rosids</taxon>
        <taxon>fabids</taxon>
        <taxon>Fabales</taxon>
        <taxon>Fabaceae</taxon>
        <taxon>Papilionoideae</taxon>
        <taxon>50 kb inversion clade</taxon>
        <taxon>NPAAA clade</taxon>
        <taxon>Hologalegina</taxon>
        <taxon>IRL clade</taxon>
        <taxon>Trifolieae</taxon>
        <taxon>Trifolium</taxon>
    </lineage>
</organism>
<dbReference type="SUPFAM" id="SSF75620">
    <property type="entry name" value="Release factor"/>
    <property type="match status" value="1"/>
</dbReference>
<name>A0A392QKL7_9FABA</name>
<dbReference type="PANTHER" id="PTHR43116:SF4">
    <property type="entry name" value="PEPTIDE CHAIN RELEASE FACTOR PRFB3, CHLOROPLASTIC"/>
    <property type="match status" value="1"/>
</dbReference>
<dbReference type="InterPro" id="IPR045853">
    <property type="entry name" value="Pep_chain_release_fac_I_sf"/>
</dbReference>
<proteinExistence type="predicted"/>